<comment type="caution">
    <text evidence="1">The sequence shown here is derived from an EMBL/GenBank/DDBJ whole genome shotgun (WGS) entry which is preliminary data.</text>
</comment>
<dbReference type="Gene3D" id="1.10.3210.10">
    <property type="entry name" value="Hypothetical protein af1432"/>
    <property type="match status" value="1"/>
</dbReference>
<proteinExistence type="predicted"/>
<reference evidence="1 2" key="1">
    <citation type="journal article" date="2016" name="Nat. Commun.">
        <title>Thousands of microbial genomes shed light on interconnected biogeochemical processes in an aquifer system.</title>
        <authorList>
            <person name="Anantharaman K."/>
            <person name="Brown C.T."/>
            <person name="Hug L.A."/>
            <person name="Sharon I."/>
            <person name="Castelle C.J."/>
            <person name="Probst A.J."/>
            <person name="Thomas B.C."/>
            <person name="Singh A."/>
            <person name="Wilkins M.J."/>
            <person name="Karaoz U."/>
            <person name="Brodie E.L."/>
            <person name="Williams K.H."/>
            <person name="Hubbard S.S."/>
            <person name="Banfield J.F."/>
        </authorList>
    </citation>
    <scope>NUCLEOTIDE SEQUENCE [LARGE SCALE GENOMIC DNA]</scope>
</reference>
<gene>
    <name evidence="1" type="ORF">A3A71_01595</name>
</gene>
<protein>
    <recommendedName>
        <fullName evidence="3">HD domain-containing protein</fullName>
    </recommendedName>
</protein>
<evidence type="ECO:0000313" key="1">
    <source>
        <dbReference type="EMBL" id="OGD64728.1"/>
    </source>
</evidence>
<organism evidence="1 2">
    <name type="scientific">Candidatus Berkelbacteria bacterium RIFCSPLOWO2_01_FULL_50_28</name>
    <dbReference type="NCBI Taxonomy" id="1797471"/>
    <lineage>
        <taxon>Bacteria</taxon>
        <taxon>Candidatus Berkelbacteria</taxon>
    </lineage>
</organism>
<dbReference type="Proteomes" id="UP000177481">
    <property type="component" value="Unassembled WGS sequence"/>
</dbReference>
<dbReference type="Pfam" id="PF12917">
    <property type="entry name" value="YfbR-like"/>
    <property type="match status" value="1"/>
</dbReference>
<evidence type="ECO:0008006" key="3">
    <source>
        <dbReference type="Google" id="ProtNLM"/>
    </source>
</evidence>
<dbReference type="EMBL" id="MEZX01000002">
    <property type="protein sequence ID" value="OGD64728.1"/>
    <property type="molecule type" value="Genomic_DNA"/>
</dbReference>
<evidence type="ECO:0000313" key="2">
    <source>
        <dbReference type="Proteomes" id="UP000177481"/>
    </source>
</evidence>
<dbReference type="SUPFAM" id="SSF109604">
    <property type="entry name" value="HD-domain/PDEase-like"/>
    <property type="match status" value="1"/>
</dbReference>
<sequence>MVNIKGIKDALDGLGRTGELKKIGRYSMYKMQYRWNLYEHIQHLQLLLQETLPFLRGYLLNEFLVMAYAAVHDDPELDIRLGDVQTGYKDVMSQFELMQLEEIEERAVDYVIERFGRIDIGSYSYPDILRNYRRQLSPEAQLVHYVDKIAAFYEALHELMAGNEEVITDKFDASGRLTVHPFQGYPKRTQALIANRPFLADLQSLRDVAPFIAPAPGLPYLTLFKQSEPHTLESVRQRSNRPSSGYAAWLKVILNSGNEYLIERLYTPNTKVFANCRT</sequence>
<dbReference type="AlphaFoldDB" id="A0A1F5EBE3"/>
<name>A0A1F5EBE3_9BACT</name>
<dbReference type="STRING" id="1797471.A3A71_01595"/>
<accession>A0A1F5EBE3</accession>